<proteinExistence type="predicted"/>
<dbReference type="Pfam" id="PF00583">
    <property type="entry name" value="Acetyltransf_1"/>
    <property type="match status" value="1"/>
</dbReference>
<accession>A0A445D8I1</accession>
<dbReference type="PANTHER" id="PTHR47489:SF2">
    <property type="entry name" value="GCN5-RELATED N-ACETYLTRANSFERASE 5, CHLOROPLASTIC"/>
    <property type="match status" value="1"/>
</dbReference>
<dbReference type="InterPro" id="IPR016181">
    <property type="entry name" value="Acyl_CoA_acyltransferase"/>
</dbReference>
<dbReference type="InterPro" id="IPR000182">
    <property type="entry name" value="GNAT_dom"/>
</dbReference>
<reference evidence="3 4" key="1">
    <citation type="submission" date="2019-01" db="EMBL/GenBank/DDBJ databases">
        <title>Sequencing of cultivated peanut Arachis hypogaea provides insights into genome evolution and oil improvement.</title>
        <authorList>
            <person name="Chen X."/>
        </authorList>
    </citation>
    <scope>NUCLEOTIDE SEQUENCE [LARGE SCALE GENOMIC DNA]</scope>
    <source>
        <strain evidence="4">cv. Fuhuasheng</strain>
        <tissue evidence="3">Leaves</tissue>
    </source>
</reference>
<dbReference type="Proteomes" id="UP000289738">
    <property type="component" value="Chromosome A05"/>
</dbReference>
<dbReference type="GO" id="GO:0016747">
    <property type="term" value="F:acyltransferase activity, transferring groups other than amino-acyl groups"/>
    <property type="evidence" value="ECO:0007669"/>
    <property type="project" value="InterPro"/>
</dbReference>
<dbReference type="STRING" id="3818.A0A445D8I1"/>
<sequence length="397" mass="45647">MAATLSLSLSLDPQTHHHHRFFFPNHHTRHFAYSLPNFHIYPSQSFKISSSTPSHSHSSTTSPPPPPPISSLYLDDPFRTGRFLTNDELDRLRFLESFVYSEDLKSGSMWVRVMRPDETDTTVALLAESFAESMMLPPGYAGLLRFLIKKYLLERRTLMPHMATLLGFYRENAPNQGEQQEQQVKFAGTVEVCFDQRGANTSMPSPLPPRNSPYICNMAVHKSLRRRGLGWHLLKASEELISQMSSSREVYLHCRMIDEAPFSMYEKANYKVVKTDSILVLLMLQRRKHLMCKKLPLSNMPSETDLSGSDEKEVACVKVQGSDHWDLGLDQLLGVQSKVPEEQHQKHKHHFADTVAYQRNKIWVVESAQDVHFNSELTFPLGFFNCWQRHLLDCDDL</sequence>
<evidence type="ECO:0000313" key="3">
    <source>
        <dbReference type="EMBL" id="RYR59476.1"/>
    </source>
</evidence>
<dbReference type="SUPFAM" id="SSF55729">
    <property type="entry name" value="Acyl-CoA N-acyltransferases (Nat)"/>
    <property type="match status" value="1"/>
</dbReference>
<gene>
    <name evidence="3" type="ORF">Ahy_A05g025364</name>
</gene>
<dbReference type="PANTHER" id="PTHR47489">
    <property type="entry name" value="ACYL-COA N-ACYLTRANSFERASES (NAT) SUPERFAMILY PROTEIN"/>
    <property type="match status" value="1"/>
</dbReference>
<dbReference type="CDD" id="cd04301">
    <property type="entry name" value="NAT_SF"/>
    <property type="match status" value="1"/>
</dbReference>
<dbReference type="EMBL" id="SDMP01000005">
    <property type="protein sequence ID" value="RYR59476.1"/>
    <property type="molecule type" value="Genomic_DNA"/>
</dbReference>
<evidence type="ECO:0000256" key="1">
    <source>
        <dbReference type="SAM" id="MobiDB-lite"/>
    </source>
</evidence>
<comment type="caution">
    <text evidence="3">The sequence shown here is derived from an EMBL/GenBank/DDBJ whole genome shotgun (WGS) entry which is preliminary data.</text>
</comment>
<protein>
    <recommendedName>
        <fullName evidence="2">N-acetyltransferase domain-containing protein</fullName>
    </recommendedName>
</protein>
<evidence type="ECO:0000313" key="4">
    <source>
        <dbReference type="Proteomes" id="UP000289738"/>
    </source>
</evidence>
<keyword evidence="4" id="KW-1185">Reference proteome</keyword>
<feature type="region of interest" description="Disordered" evidence="1">
    <location>
        <begin position="49"/>
        <end position="71"/>
    </location>
</feature>
<feature type="compositionally biased region" description="Low complexity" evidence="1">
    <location>
        <begin position="49"/>
        <end position="61"/>
    </location>
</feature>
<dbReference type="AlphaFoldDB" id="A0A445D8I1"/>
<evidence type="ECO:0000259" key="2">
    <source>
        <dbReference type="Pfam" id="PF00583"/>
    </source>
</evidence>
<feature type="domain" description="N-acetyltransferase" evidence="2">
    <location>
        <begin position="187"/>
        <end position="268"/>
    </location>
</feature>
<name>A0A445D8I1_ARAHY</name>
<dbReference type="Gene3D" id="3.40.630.30">
    <property type="match status" value="1"/>
</dbReference>
<organism evidence="3 4">
    <name type="scientific">Arachis hypogaea</name>
    <name type="common">Peanut</name>
    <dbReference type="NCBI Taxonomy" id="3818"/>
    <lineage>
        <taxon>Eukaryota</taxon>
        <taxon>Viridiplantae</taxon>
        <taxon>Streptophyta</taxon>
        <taxon>Embryophyta</taxon>
        <taxon>Tracheophyta</taxon>
        <taxon>Spermatophyta</taxon>
        <taxon>Magnoliopsida</taxon>
        <taxon>eudicotyledons</taxon>
        <taxon>Gunneridae</taxon>
        <taxon>Pentapetalae</taxon>
        <taxon>rosids</taxon>
        <taxon>fabids</taxon>
        <taxon>Fabales</taxon>
        <taxon>Fabaceae</taxon>
        <taxon>Papilionoideae</taxon>
        <taxon>50 kb inversion clade</taxon>
        <taxon>dalbergioids sensu lato</taxon>
        <taxon>Dalbergieae</taxon>
        <taxon>Pterocarpus clade</taxon>
        <taxon>Arachis</taxon>
    </lineage>
</organism>